<dbReference type="Pfam" id="PF03551">
    <property type="entry name" value="PadR"/>
    <property type="match status" value="1"/>
</dbReference>
<dbReference type="Gene3D" id="1.10.10.10">
    <property type="entry name" value="Winged helix-like DNA-binding domain superfamily/Winged helix DNA-binding domain"/>
    <property type="match status" value="1"/>
</dbReference>
<dbReference type="PANTHER" id="PTHR43252">
    <property type="entry name" value="TRANSCRIPTIONAL REGULATOR YQJI"/>
    <property type="match status" value="1"/>
</dbReference>
<proteinExistence type="predicted"/>
<accession>A0ABU9DMC2</accession>
<dbReference type="SUPFAM" id="SSF46785">
    <property type="entry name" value="Winged helix' DNA-binding domain"/>
    <property type="match status" value="1"/>
</dbReference>
<feature type="domain" description="Transcription regulator PadR N-terminal" evidence="1">
    <location>
        <begin position="16"/>
        <end position="89"/>
    </location>
</feature>
<reference evidence="2 3" key="1">
    <citation type="submission" date="2024-04" db="EMBL/GenBank/DDBJ databases">
        <title>draft genome sequnece of Paenibacillus filicis.</title>
        <authorList>
            <person name="Kim D.-U."/>
        </authorList>
    </citation>
    <scope>NUCLEOTIDE SEQUENCE [LARGE SCALE GENOMIC DNA]</scope>
    <source>
        <strain evidence="2 3">KACC14197</strain>
    </source>
</reference>
<dbReference type="Proteomes" id="UP001469365">
    <property type="component" value="Unassembled WGS sequence"/>
</dbReference>
<dbReference type="EMBL" id="JBBPCC010000009">
    <property type="protein sequence ID" value="MEK8129225.1"/>
    <property type="molecule type" value="Genomic_DNA"/>
</dbReference>
<name>A0ABU9DMC2_9BACL</name>
<evidence type="ECO:0000313" key="3">
    <source>
        <dbReference type="Proteomes" id="UP001469365"/>
    </source>
</evidence>
<evidence type="ECO:0000313" key="2">
    <source>
        <dbReference type="EMBL" id="MEK8129225.1"/>
    </source>
</evidence>
<organism evidence="2 3">
    <name type="scientific">Paenibacillus filicis</name>
    <dbReference type="NCBI Taxonomy" id="669464"/>
    <lineage>
        <taxon>Bacteria</taxon>
        <taxon>Bacillati</taxon>
        <taxon>Bacillota</taxon>
        <taxon>Bacilli</taxon>
        <taxon>Bacillales</taxon>
        <taxon>Paenibacillaceae</taxon>
        <taxon>Paenibacillus</taxon>
    </lineage>
</organism>
<dbReference type="InterPro" id="IPR005149">
    <property type="entry name" value="Tscrpt_reg_PadR_N"/>
</dbReference>
<dbReference type="RefSeq" id="WP_341416326.1">
    <property type="nucleotide sequence ID" value="NZ_JBBPCC010000009.1"/>
</dbReference>
<dbReference type="InterPro" id="IPR036390">
    <property type="entry name" value="WH_DNA-bd_sf"/>
</dbReference>
<sequence>MAINKSLLTGSTTMLILKLLEIHDMYGYQMIEQLAARSNHTFSLKAGTLYPLLHTLEQQGMLTSYEDQADSTRVRKYYSLTKKGRGMLAEKQDEWRKYTSAVNQVLQGGANLAAL</sequence>
<gene>
    <name evidence="2" type="ORF">WMW72_15065</name>
</gene>
<dbReference type="InterPro" id="IPR036388">
    <property type="entry name" value="WH-like_DNA-bd_sf"/>
</dbReference>
<keyword evidence="3" id="KW-1185">Reference proteome</keyword>
<protein>
    <submittedName>
        <fullName evidence="2">Helix-turn-helix transcriptional regulator</fullName>
    </submittedName>
</protein>
<comment type="caution">
    <text evidence="2">The sequence shown here is derived from an EMBL/GenBank/DDBJ whole genome shotgun (WGS) entry which is preliminary data.</text>
</comment>
<dbReference type="PANTHER" id="PTHR43252:SF7">
    <property type="entry name" value="TRANSCRIPTIONAL REGULATOR YQJI"/>
    <property type="match status" value="1"/>
</dbReference>
<evidence type="ECO:0000259" key="1">
    <source>
        <dbReference type="Pfam" id="PF03551"/>
    </source>
</evidence>